<keyword evidence="6" id="KW-1185">Reference proteome</keyword>
<evidence type="ECO:0000259" key="4">
    <source>
        <dbReference type="PROSITE" id="PS50995"/>
    </source>
</evidence>
<dbReference type="EMBL" id="CP012034">
    <property type="protein sequence ID" value="AKP66278.1"/>
    <property type="molecule type" value="Genomic_DNA"/>
</dbReference>
<evidence type="ECO:0000313" key="5">
    <source>
        <dbReference type="EMBL" id="AKP66278.1"/>
    </source>
</evidence>
<gene>
    <name evidence="5" type="ORF">ABM34_01080</name>
</gene>
<dbReference type="STRING" id="1007676.ABM34_01080"/>
<dbReference type="PROSITE" id="PS50995">
    <property type="entry name" value="HTH_MARR_2"/>
    <property type="match status" value="1"/>
</dbReference>
<name>A0A0H4QI09_9LACO</name>
<dbReference type="SUPFAM" id="SSF46785">
    <property type="entry name" value="Winged helix' DNA-binding domain"/>
    <property type="match status" value="1"/>
</dbReference>
<dbReference type="PRINTS" id="PR00598">
    <property type="entry name" value="HTHMARR"/>
</dbReference>
<dbReference type="RefSeq" id="WP_048702553.1">
    <property type="nucleotide sequence ID" value="NZ_CP012034.1"/>
</dbReference>
<protein>
    <submittedName>
        <fullName evidence="5">MarR family transcriptional regulator</fullName>
    </submittedName>
</protein>
<dbReference type="Pfam" id="PF01047">
    <property type="entry name" value="MarR"/>
    <property type="match status" value="1"/>
</dbReference>
<dbReference type="PANTHER" id="PTHR42756:SF2">
    <property type="entry name" value="MARR FAMILY REGULATORY PROTEIN"/>
    <property type="match status" value="1"/>
</dbReference>
<keyword evidence="1" id="KW-0805">Transcription regulation</keyword>
<dbReference type="GO" id="GO:0003677">
    <property type="term" value="F:DNA binding"/>
    <property type="evidence" value="ECO:0007669"/>
    <property type="project" value="UniProtKB-KW"/>
</dbReference>
<dbReference type="OrthoDB" id="6462103at2"/>
<dbReference type="KEGG" id="lgn:ABM34_01080"/>
<feature type="domain" description="HTH marR-type" evidence="4">
    <location>
        <begin position="1"/>
        <end position="133"/>
    </location>
</feature>
<dbReference type="InterPro" id="IPR023187">
    <property type="entry name" value="Tscrpt_reg_MarR-type_CS"/>
</dbReference>
<evidence type="ECO:0000256" key="2">
    <source>
        <dbReference type="ARBA" id="ARBA00023125"/>
    </source>
</evidence>
<sequence>MKDILRPIGVVSRALDSIANIEFKEMDLSRGQYLYLVRICESPGIILERLANMLKVDKTTAARSIQKLELKGLIERRSDHINRKIKMIYPTEKGEAVYPVLQREERYSNSVAMRGFSKAEQDQLFELMERVANNVDDDWKLVKGGSKRNY</sequence>
<dbReference type="PANTHER" id="PTHR42756">
    <property type="entry name" value="TRANSCRIPTIONAL REGULATOR, MARR"/>
    <property type="match status" value="1"/>
</dbReference>
<dbReference type="InterPro" id="IPR036388">
    <property type="entry name" value="WH-like_DNA-bd_sf"/>
</dbReference>
<dbReference type="SMART" id="SM00347">
    <property type="entry name" value="HTH_MARR"/>
    <property type="match status" value="1"/>
</dbReference>
<proteinExistence type="predicted"/>
<keyword evidence="2" id="KW-0238">DNA-binding</keyword>
<evidence type="ECO:0000313" key="6">
    <source>
        <dbReference type="Proteomes" id="UP000036106"/>
    </source>
</evidence>
<dbReference type="Gene3D" id="1.10.10.10">
    <property type="entry name" value="Winged helix-like DNA-binding domain superfamily/Winged helix DNA-binding domain"/>
    <property type="match status" value="1"/>
</dbReference>
<keyword evidence="3" id="KW-0804">Transcription</keyword>
<dbReference type="AlphaFoldDB" id="A0A0H4QI09"/>
<dbReference type="InterPro" id="IPR000835">
    <property type="entry name" value="HTH_MarR-typ"/>
</dbReference>
<evidence type="ECO:0000256" key="3">
    <source>
        <dbReference type="ARBA" id="ARBA00023163"/>
    </source>
</evidence>
<organism evidence="5 6">
    <name type="scientific">Companilactobacillus ginsenosidimutans</name>
    <dbReference type="NCBI Taxonomy" id="1007676"/>
    <lineage>
        <taxon>Bacteria</taxon>
        <taxon>Bacillati</taxon>
        <taxon>Bacillota</taxon>
        <taxon>Bacilli</taxon>
        <taxon>Lactobacillales</taxon>
        <taxon>Lactobacillaceae</taxon>
        <taxon>Companilactobacillus</taxon>
    </lineage>
</organism>
<dbReference type="InterPro" id="IPR036390">
    <property type="entry name" value="WH_DNA-bd_sf"/>
</dbReference>
<accession>A0A0H4QI09</accession>
<reference evidence="6" key="1">
    <citation type="submission" date="2015-07" db="EMBL/GenBank/DDBJ databases">
        <title>Lactobacillus ginsenosidimutans/EMML 3141/ whole genome sequencing.</title>
        <authorList>
            <person name="Kim M.K."/>
            <person name="Im W.-T."/>
            <person name="Srinivasan S."/>
            <person name="Lee J.-J."/>
        </authorList>
    </citation>
    <scope>NUCLEOTIDE SEQUENCE [LARGE SCALE GENOMIC DNA]</scope>
    <source>
        <strain evidence="6">EMML 3041</strain>
    </source>
</reference>
<dbReference type="PATRIC" id="fig|1007676.4.peg.227"/>
<dbReference type="Proteomes" id="UP000036106">
    <property type="component" value="Chromosome"/>
</dbReference>
<evidence type="ECO:0000256" key="1">
    <source>
        <dbReference type="ARBA" id="ARBA00023015"/>
    </source>
</evidence>
<dbReference type="PROSITE" id="PS01117">
    <property type="entry name" value="HTH_MARR_1"/>
    <property type="match status" value="1"/>
</dbReference>
<dbReference type="GO" id="GO:0003700">
    <property type="term" value="F:DNA-binding transcription factor activity"/>
    <property type="evidence" value="ECO:0007669"/>
    <property type="project" value="InterPro"/>
</dbReference>